<feature type="domain" description="HTH hxlR-type" evidence="4">
    <location>
        <begin position="171"/>
        <end position="270"/>
    </location>
</feature>
<keyword evidence="3" id="KW-0804">Transcription</keyword>
<sequence length="310" mass="34771">MSTQKQIRTCSIWRALEVIGDASIVMIIEASWLGAKRFDQFLEMTGLRKALISARLKRLVEAGVMVKVPYSQRPPRYEYRLSQMGLDLYWVSLMMLRWERKWGSGKARDAVRLTHVSCGGEFEPVPQCLTCGEEFSAFDVSWREGPGVGLMPEAYARRRQHREAVAARPDGPVLMVEAAQIIGDRWASLVLRALFTGITSFEKIRADSGMATNILSERLGWLQSQGLVASREGDEASGRGGYRLTRKSIDYYPVLVMLLRWGDSYFAAAEGSPLLLFHGDNAHPLDAAVVCSCCRKPLHPHDVRFDFTPG</sequence>
<dbReference type="Gene3D" id="1.10.10.10">
    <property type="entry name" value="Winged helix-like DNA-binding domain superfamily/Winged helix DNA-binding domain"/>
    <property type="match status" value="2"/>
</dbReference>
<keyword evidence="1" id="KW-0805">Transcription regulation</keyword>
<dbReference type="RefSeq" id="WP_181761754.1">
    <property type="nucleotide sequence ID" value="NZ_BMCR01000004.1"/>
</dbReference>
<reference evidence="5 6" key="1">
    <citation type="submission" date="2020-07" db="EMBL/GenBank/DDBJ databases">
        <authorList>
            <person name="Li M."/>
        </authorList>
    </citation>
    <scope>NUCLEOTIDE SEQUENCE [LARGE SCALE GENOMIC DNA]</scope>
    <source>
        <strain evidence="5 6">DSM 23284</strain>
    </source>
</reference>
<dbReference type="EMBL" id="JACEON010000020">
    <property type="protein sequence ID" value="MBA4613559.1"/>
    <property type="molecule type" value="Genomic_DNA"/>
</dbReference>
<dbReference type="PROSITE" id="PS51118">
    <property type="entry name" value="HTH_HXLR"/>
    <property type="match status" value="2"/>
</dbReference>
<proteinExistence type="predicted"/>
<dbReference type="GO" id="GO:0003677">
    <property type="term" value="F:DNA binding"/>
    <property type="evidence" value="ECO:0007669"/>
    <property type="project" value="UniProtKB-KW"/>
</dbReference>
<dbReference type="InterPro" id="IPR036388">
    <property type="entry name" value="WH-like_DNA-bd_sf"/>
</dbReference>
<dbReference type="InterPro" id="IPR002577">
    <property type="entry name" value="HTH_HxlR"/>
</dbReference>
<evidence type="ECO:0000313" key="6">
    <source>
        <dbReference type="Proteomes" id="UP000559404"/>
    </source>
</evidence>
<dbReference type="InterPro" id="IPR036390">
    <property type="entry name" value="WH_DNA-bd_sf"/>
</dbReference>
<evidence type="ECO:0000256" key="3">
    <source>
        <dbReference type="ARBA" id="ARBA00023163"/>
    </source>
</evidence>
<keyword evidence="6" id="KW-1185">Reference proteome</keyword>
<protein>
    <submittedName>
        <fullName evidence="5">Helix-turn-helix transcriptional regulator</fullName>
    </submittedName>
</protein>
<organism evidence="5 6">
    <name type="scientific">Stappia taiwanensis</name>
    <dbReference type="NCBI Taxonomy" id="992267"/>
    <lineage>
        <taxon>Bacteria</taxon>
        <taxon>Pseudomonadati</taxon>
        <taxon>Pseudomonadota</taxon>
        <taxon>Alphaproteobacteria</taxon>
        <taxon>Hyphomicrobiales</taxon>
        <taxon>Stappiaceae</taxon>
        <taxon>Stappia</taxon>
    </lineage>
</organism>
<evidence type="ECO:0000256" key="1">
    <source>
        <dbReference type="ARBA" id="ARBA00023015"/>
    </source>
</evidence>
<evidence type="ECO:0000313" key="5">
    <source>
        <dbReference type="EMBL" id="MBA4613559.1"/>
    </source>
</evidence>
<evidence type="ECO:0000256" key="2">
    <source>
        <dbReference type="ARBA" id="ARBA00023125"/>
    </source>
</evidence>
<dbReference type="Pfam" id="PF01638">
    <property type="entry name" value="HxlR"/>
    <property type="match status" value="2"/>
</dbReference>
<reference evidence="5 6" key="2">
    <citation type="submission" date="2020-08" db="EMBL/GenBank/DDBJ databases">
        <title>Stappia taiwanensis sp. nov., isolated from a coastal thermal spring.</title>
        <authorList>
            <person name="Kampfer P."/>
        </authorList>
    </citation>
    <scope>NUCLEOTIDE SEQUENCE [LARGE SCALE GENOMIC DNA]</scope>
    <source>
        <strain evidence="5 6">DSM 23284</strain>
    </source>
</reference>
<gene>
    <name evidence="5" type="ORF">H1W37_18020</name>
</gene>
<name>A0A838XQN7_9HYPH</name>
<dbReference type="SUPFAM" id="SSF46785">
    <property type="entry name" value="Winged helix' DNA-binding domain"/>
    <property type="match status" value="2"/>
</dbReference>
<comment type="caution">
    <text evidence="5">The sequence shown here is derived from an EMBL/GenBank/DDBJ whole genome shotgun (WGS) entry which is preliminary data.</text>
</comment>
<evidence type="ECO:0000259" key="4">
    <source>
        <dbReference type="PROSITE" id="PS51118"/>
    </source>
</evidence>
<dbReference type="PANTHER" id="PTHR33204:SF36">
    <property type="entry name" value="TRANSCRIPTIONAL REGULATORY PROTEIN"/>
    <property type="match status" value="1"/>
</dbReference>
<keyword evidence="2" id="KW-0238">DNA-binding</keyword>
<accession>A0A838XQN7</accession>
<feature type="domain" description="HTH hxlR-type" evidence="4">
    <location>
        <begin position="10"/>
        <end position="107"/>
    </location>
</feature>
<dbReference type="PANTHER" id="PTHR33204">
    <property type="entry name" value="TRANSCRIPTIONAL REGULATOR, MARR FAMILY"/>
    <property type="match status" value="1"/>
</dbReference>
<dbReference type="Proteomes" id="UP000559404">
    <property type="component" value="Unassembled WGS sequence"/>
</dbReference>
<dbReference type="AlphaFoldDB" id="A0A838XQN7"/>